<evidence type="ECO:0000256" key="7">
    <source>
        <dbReference type="ARBA" id="ARBA00022833"/>
    </source>
</evidence>
<name>A0A9W6F6R7_9CHLO</name>
<sequence>MDEGSFALHGKYGRTFWETVQGDYYGFTFGTGDIVGAALDFQRKQIFFTKNGRPGKALPVKLERPLHPTVSIYSPSAEVSINLGQSPFRFDIEPYKANHGGWDPSMEKMLGKTGTVVAVLENGAATVQLDDGGGTKRWSPVLLVPAA</sequence>
<dbReference type="InterPro" id="IPR043136">
    <property type="entry name" value="B30.2/SPRY_sf"/>
</dbReference>
<evidence type="ECO:0000313" key="10">
    <source>
        <dbReference type="Proteomes" id="UP001165080"/>
    </source>
</evidence>
<keyword evidence="2" id="KW-0808">Transferase</keyword>
<comment type="caution">
    <text evidence="9">The sequence shown here is derived from an EMBL/GenBank/DDBJ whole genome shotgun (WGS) entry which is preliminary data.</text>
</comment>
<protein>
    <recommendedName>
        <fullName evidence="8">B30.2/SPRY domain-containing protein</fullName>
    </recommendedName>
</protein>
<evidence type="ECO:0000256" key="5">
    <source>
        <dbReference type="ARBA" id="ARBA00022771"/>
    </source>
</evidence>
<evidence type="ECO:0000256" key="2">
    <source>
        <dbReference type="ARBA" id="ARBA00022679"/>
    </source>
</evidence>
<keyword evidence="6" id="KW-0833">Ubl conjugation pathway</keyword>
<dbReference type="GO" id="GO:0008270">
    <property type="term" value="F:zinc ion binding"/>
    <property type="evidence" value="ECO:0007669"/>
    <property type="project" value="UniProtKB-KW"/>
</dbReference>
<feature type="domain" description="B30.2/SPRY" evidence="8">
    <location>
        <begin position="1"/>
        <end position="88"/>
    </location>
</feature>
<dbReference type="Pfam" id="PF00622">
    <property type="entry name" value="SPRY"/>
    <property type="match status" value="1"/>
</dbReference>
<dbReference type="PROSITE" id="PS50188">
    <property type="entry name" value="B302_SPRY"/>
    <property type="match status" value="1"/>
</dbReference>
<dbReference type="EMBL" id="BRXU01000020">
    <property type="protein sequence ID" value="GLC57796.1"/>
    <property type="molecule type" value="Genomic_DNA"/>
</dbReference>
<dbReference type="GO" id="GO:0016740">
    <property type="term" value="F:transferase activity"/>
    <property type="evidence" value="ECO:0007669"/>
    <property type="project" value="UniProtKB-KW"/>
</dbReference>
<dbReference type="InterPro" id="IPR044736">
    <property type="entry name" value="Gid1/RanBPM/SPLA_SPRY"/>
</dbReference>
<dbReference type="CDD" id="cd12885">
    <property type="entry name" value="SPRY_RanBP_like"/>
    <property type="match status" value="1"/>
</dbReference>
<gene>
    <name evidence="9" type="primary">PLESTB001816</name>
    <name evidence="9" type="ORF">PLESTB_001267900</name>
</gene>
<dbReference type="InterPro" id="IPR050618">
    <property type="entry name" value="Ubq-SigPath_Reg"/>
</dbReference>
<evidence type="ECO:0000256" key="6">
    <source>
        <dbReference type="ARBA" id="ARBA00022786"/>
    </source>
</evidence>
<keyword evidence="3" id="KW-0479">Metal-binding</keyword>
<dbReference type="Pfam" id="PF18346">
    <property type="entry name" value="SH3_15"/>
    <property type="match status" value="1"/>
</dbReference>
<comment type="pathway">
    <text evidence="1">Protein modification; protein ubiquitination.</text>
</comment>
<dbReference type="InterPro" id="IPR001870">
    <property type="entry name" value="B30.2/SPRY"/>
</dbReference>
<accession>A0A9W6F6R7</accession>
<keyword evidence="10" id="KW-1185">Reference proteome</keyword>
<evidence type="ECO:0000313" key="9">
    <source>
        <dbReference type="EMBL" id="GLC57796.1"/>
    </source>
</evidence>
<dbReference type="Gene3D" id="2.60.120.920">
    <property type="match status" value="1"/>
</dbReference>
<dbReference type="PANTHER" id="PTHR12864">
    <property type="entry name" value="RAN BINDING PROTEIN 9-RELATED"/>
    <property type="match status" value="1"/>
</dbReference>
<dbReference type="SUPFAM" id="SSF49899">
    <property type="entry name" value="Concanavalin A-like lectins/glucanases"/>
    <property type="match status" value="1"/>
</dbReference>
<dbReference type="InterPro" id="IPR013320">
    <property type="entry name" value="ConA-like_dom_sf"/>
</dbReference>
<keyword evidence="7" id="KW-0862">Zinc</keyword>
<keyword evidence="4" id="KW-0677">Repeat</keyword>
<reference evidence="9 10" key="1">
    <citation type="journal article" date="2023" name="Commun. Biol.">
        <title>Reorganization of the ancestral sex-determining regions during the evolution of trioecy in Pleodorina starrii.</title>
        <authorList>
            <person name="Takahashi K."/>
            <person name="Suzuki S."/>
            <person name="Kawai-Toyooka H."/>
            <person name="Yamamoto K."/>
            <person name="Hamaji T."/>
            <person name="Ootsuki R."/>
            <person name="Yamaguchi H."/>
            <person name="Kawachi M."/>
            <person name="Higashiyama T."/>
            <person name="Nozaki H."/>
        </authorList>
    </citation>
    <scope>NUCLEOTIDE SEQUENCE [LARGE SCALE GENOMIC DNA]</scope>
    <source>
        <strain evidence="9 10">NIES-4479</strain>
    </source>
</reference>
<dbReference type="AlphaFoldDB" id="A0A9W6F6R7"/>
<proteinExistence type="predicted"/>
<evidence type="ECO:0000256" key="3">
    <source>
        <dbReference type="ARBA" id="ARBA00022723"/>
    </source>
</evidence>
<dbReference type="InterPro" id="IPR040847">
    <property type="entry name" value="SH3_15"/>
</dbReference>
<organism evidence="9 10">
    <name type="scientific">Pleodorina starrii</name>
    <dbReference type="NCBI Taxonomy" id="330485"/>
    <lineage>
        <taxon>Eukaryota</taxon>
        <taxon>Viridiplantae</taxon>
        <taxon>Chlorophyta</taxon>
        <taxon>core chlorophytes</taxon>
        <taxon>Chlorophyceae</taxon>
        <taxon>CS clade</taxon>
        <taxon>Chlamydomonadales</taxon>
        <taxon>Volvocaceae</taxon>
        <taxon>Pleodorina</taxon>
    </lineage>
</organism>
<keyword evidence="5" id="KW-0863">Zinc-finger</keyword>
<evidence type="ECO:0000256" key="4">
    <source>
        <dbReference type="ARBA" id="ARBA00022737"/>
    </source>
</evidence>
<dbReference type="Proteomes" id="UP001165080">
    <property type="component" value="Unassembled WGS sequence"/>
</dbReference>
<dbReference type="InterPro" id="IPR003877">
    <property type="entry name" value="SPRY_dom"/>
</dbReference>
<evidence type="ECO:0000256" key="1">
    <source>
        <dbReference type="ARBA" id="ARBA00004906"/>
    </source>
</evidence>
<evidence type="ECO:0000259" key="8">
    <source>
        <dbReference type="PROSITE" id="PS50188"/>
    </source>
</evidence>